<proteinExistence type="predicted"/>
<feature type="domain" description="DOG1" evidence="1">
    <location>
        <begin position="1"/>
        <end position="230"/>
    </location>
</feature>
<evidence type="ECO:0000313" key="2">
    <source>
        <dbReference type="EMBL" id="CAA7404830.1"/>
    </source>
</evidence>
<protein>
    <recommendedName>
        <fullName evidence="1">DOG1 domain-containing protein</fullName>
    </recommendedName>
</protein>
<dbReference type="PROSITE" id="PS51806">
    <property type="entry name" value="DOG1"/>
    <property type="match status" value="1"/>
</dbReference>
<name>A0A7I8L4H0_SPIIN</name>
<dbReference type="InterPro" id="IPR025422">
    <property type="entry name" value="TGA_domain"/>
</dbReference>
<evidence type="ECO:0000313" key="3">
    <source>
        <dbReference type="Proteomes" id="UP000663760"/>
    </source>
</evidence>
<organism evidence="2 3">
    <name type="scientific">Spirodela intermedia</name>
    <name type="common">Intermediate duckweed</name>
    <dbReference type="NCBI Taxonomy" id="51605"/>
    <lineage>
        <taxon>Eukaryota</taxon>
        <taxon>Viridiplantae</taxon>
        <taxon>Streptophyta</taxon>
        <taxon>Embryophyta</taxon>
        <taxon>Tracheophyta</taxon>
        <taxon>Spermatophyta</taxon>
        <taxon>Magnoliopsida</taxon>
        <taxon>Liliopsida</taxon>
        <taxon>Araceae</taxon>
        <taxon>Lemnoideae</taxon>
        <taxon>Spirodela</taxon>
    </lineage>
</organism>
<sequence>MAARSAAFLGSSPVAPSVTQVAGAMVPSSRLLSVQVQSVHHHFQAYFQALDGAATQDVSQILCPSWRNAVERPFLWFGDLHPSIFVNLLRSFLLRSHGQGGGSAAPGDISPPFADAWKDPSPRLTAEIREIECRLRRRVPQIVQLHRRVQASFTERAASEFKEHGEVSEEAAAAMTAELAGLFFQANRLRKSVLEDILEVLDVCQAAAFLEALCQLVLRLREEKLLLQFHSCRAPLPSSAW</sequence>
<dbReference type="PANTHER" id="PTHR46354:SF9">
    <property type="entry name" value="PROTEIN INAPERTURATE POLLEN1"/>
    <property type="match status" value="1"/>
</dbReference>
<dbReference type="Proteomes" id="UP000663760">
    <property type="component" value="Chromosome 11"/>
</dbReference>
<dbReference type="OrthoDB" id="683795at2759"/>
<dbReference type="GO" id="GO:0006351">
    <property type="term" value="P:DNA-templated transcription"/>
    <property type="evidence" value="ECO:0007669"/>
    <property type="project" value="InterPro"/>
</dbReference>
<accession>A0A7I8L4H0</accession>
<dbReference type="EMBL" id="LR746274">
    <property type="protein sequence ID" value="CAA7404830.1"/>
    <property type="molecule type" value="Genomic_DNA"/>
</dbReference>
<dbReference type="AlphaFoldDB" id="A0A7I8L4H0"/>
<dbReference type="Pfam" id="PF14144">
    <property type="entry name" value="DOG1"/>
    <property type="match status" value="1"/>
</dbReference>
<dbReference type="GO" id="GO:0043565">
    <property type="term" value="F:sequence-specific DNA binding"/>
    <property type="evidence" value="ECO:0007669"/>
    <property type="project" value="InterPro"/>
</dbReference>
<dbReference type="PANTHER" id="PTHR46354">
    <property type="entry name" value="DOG1 DOMAIN-CONTAINING PROTEIN"/>
    <property type="match status" value="1"/>
</dbReference>
<reference evidence="2" key="1">
    <citation type="submission" date="2020-02" db="EMBL/GenBank/DDBJ databases">
        <authorList>
            <person name="Scholz U."/>
            <person name="Mascher M."/>
            <person name="Fiebig A."/>
        </authorList>
    </citation>
    <scope>NUCLEOTIDE SEQUENCE</scope>
</reference>
<keyword evidence="3" id="KW-1185">Reference proteome</keyword>
<gene>
    <name evidence="2" type="ORF">SI8410_11015508</name>
</gene>
<dbReference type="InterPro" id="IPR051886">
    <property type="entry name" value="Seed_Dev/Stress_Resp_Reg"/>
</dbReference>
<evidence type="ECO:0000259" key="1">
    <source>
        <dbReference type="PROSITE" id="PS51806"/>
    </source>
</evidence>